<evidence type="ECO:0000313" key="13">
    <source>
        <dbReference type="Proteomes" id="UP001501736"/>
    </source>
</evidence>
<gene>
    <name evidence="12" type="ORF">GCM10020260_14800</name>
</gene>
<evidence type="ECO:0000259" key="11">
    <source>
        <dbReference type="PROSITE" id="PS50893"/>
    </source>
</evidence>
<dbReference type="InterPro" id="IPR027417">
    <property type="entry name" value="P-loop_NTPase"/>
</dbReference>
<evidence type="ECO:0000313" key="12">
    <source>
        <dbReference type="EMBL" id="GAA3284382.1"/>
    </source>
</evidence>
<keyword evidence="2" id="KW-0813">Transport</keyword>
<dbReference type="RefSeq" id="WP_344719811.1">
    <property type="nucleotide sequence ID" value="NZ_BAAAYG010000005.1"/>
</dbReference>
<comment type="caution">
    <text evidence="12">The sequence shown here is derived from an EMBL/GenBank/DDBJ whole genome shotgun (WGS) entry which is preliminary data.</text>
</comment>
<dbReference type="SMART" id="SM00382">
    <property type="entry name" value="AAA"/>
    <property type="match status" value="1"/>
</dbReference>
<keyword evidence="4" id="KW-0410">Iron transport</keyword>
<dbReference type="PROSITE" id="PS00211">
    <property type="entry name" value="ABC_TRANSPORTER_1"/>
    <property type="match status" value="1"/>
</dbReference>
<dbReference type="PANTHER" id="PTHR42771">
    <property type="entry name" value="IRON(3+)-HYDROXAMATE IMPORT ATP-BINDING PROTEIN FHUC"/>
    <property type="match status" value="1"/>
</dbReference>
<keyword evidence="6 12" id="KW-0067">ATP-binding</keyword>
<evidence type="ECO:0000256" key="4">
    <source>
        <dbReference type="ARBA" id="ARBA00022496"/>
    </source>
</evidence>
<evidence type="ECO:0000256" key="9">
    <source>
        <dbReference type="ARBA" id="ARBA00023136"/>
    </source>
</evidence>
<evidence type="ECO:0000256" key="10">
    <source>
        <dbReference type="SAM" id="MobiDB-lite"/>
    </source>
</evidence>
<dbReference type="InterPro" id="IPR017871">
    <property type="entry name" value="ABC_transporter-like_CS"/>
</dbReference>
<reference evidence="13" key="1">
    <citation type="journal article" date="2019" name="Int. J. Syst. Evol. Microbiol.">
        <title>The Global Catalogue of Microorganisms (GCM) 10K type strain sequencing project: providing services to taxonomists for standard genome sequencing and annotation.</title>
        <authorList>
            <consortium name="The Broad Institute Genomics Platform"/>
            <consortium name="The Broad Institute Genome Sequencing Center for Infectious Disease"/>
            <person name="Wu L."/>
            <person name="Ma J."/>
        </authorList>
    </citation>
    <scope>NUCLEOTIDE SEQUENCE [LARGE SCALE GENOMIC DNA]</scope>
    <source>
        <strain evidence="13">JCM 11483</strain>
    </source>
</reference>
<dbReference type="InterPro" id="IPR051535">
    <property type="entry name" value="Siderophore_ABC-ATPase"/>
</dbReference>
<keyword evidence="8" id="KW-0406">Ion transport</keyword>
<feature type="compositionally biased region" description="Basic and acidic residues" evidence="10">
    <location>
        <begin position="8"/>
        <end position="20"/>
    </location>
</feature>
<evidence type="ECO:0000256" key="3">
    <source>
        <dbReference type="ARBA" id="ARBA00022475"/>
    </source>
</evidence>
<organism evidence="12 13">
    <name type="scientific">Nesterenkonia halobia</name>
    <dbReference type="NCBI Taxonomy" id="37922"/>
    <lineage>
        <taxon>Bacteria</taxon>
        <taxon>Bacillati</taxon>
        <taxon>Actinomycetota</taxon>
        <taxon>Actinomycetes</taxon>
        <taxon>Micrococcales</taxon>
        <taxon>Micrococcaceae</taxon>
        <taxon>Nesterenkonia</taxon>
    </lineage>
</organism>
<dbReference type="GO" id="GO:0005524">
    <property type="term" value="F:ATP binding"/>
    <property type="evidence" value="ECO:0007669"/>
    <property type="project" value="UniProtKB-KW"/>
</dbReference>
<protein>
    <submittedName>
        <fullName evidence="12">ABC transporter ATP-binding protein</fullName>
    </submittedName>
</protein>
<evidence type="ECO:0000256" key="6">
    <source>
        <dbReference type="ARBA" id="ARBA00022840"/>
    </source>
</evidence>
<feature type="region of interest" description="Disordered" evidence="10">
    <location>
        <begin position="1"/>
        <end position="30"/>
    </location>
</feature>
<evidence type="ECO:0000256" key="2">
    <source>
        <dbReference type="ARBA" id="ARBA00022448"/>
    </source>
</evidence>
<dbReference type="InterPro" id="IPR003439">
    <property type="entry name" value="ABC_transporter-like_ATP-bd"/>
</dbReference>
<keyword evidence="13" id="KW-1185">Reference proteome</keyword>
<dbReference type="InterPro" id="IPR003593">
    <property type="entry name" value="AAA+_ATPase"/>
</dbReference>
<dbReference type="PROSITE" id="PS50893">
    <property type="entry name" value="ABC_TRANSPORTER_2"/>
    <property type="match status" value="1"/>
</dbReference>
<comment type="subcellular location">
    <subcellularLocation>
        <location evidence="1">Cell membrane</location>
        <topology evidence="1">Peripheral membrane protein</topology>
    </subcellularLocation>
</comment>
<keyword evidence="7" id="KW-0408">Iron</keyword>
<dbReference type="PANTHER" id="PTHR42771:SF2">
    <property type="entry name" value="IRON(3+)-HYDROXAMATE IMPORT ATP-BINDING PROTEIN FHUC"/>
    <property type="match status" value="1"/>
</dbReference>
<dbReference type="CDD" id="cd03214">
    <property type="entry name" value="ABC_Iron-Siderophores_B12_Hemin"/>
    <property type="match status" value="1"/>
</dbReference>
<keyword evidence="3" id="KW-1003">Cell membrane</keyword>
<proteinExistence type="predicted"/>
<name>A0ABP6RJD4_9MICC</name>
<evidence type="ECO:0000256" key="1">
    <source>
        <dbReference type="ARBA" id="ARBA00004202"/>
    </source>
</evidence>
<evidence type="ECO:0000256" key="8">
    <source>
        <dbReference type="ARBA" id="ARBA00023065"/>
    </source>
</evidence>
<dbReference type="SUPFAM" id="SSF52540">
    <property type="entry name" value="P-loop containing nucleoside triphosphate hydrolases"/>
    <property type="match status" value="1"/>
</dbReference>
<dbReference type="Pfam" id="PF00005">
    <property type="entry name" value="ABC_tran"/>
    <property type="match status" value="1"/>
</dbReference>
<evidence type="ECO:0000256" key="5">
    <source>
        <dbReference type="ARBA" id="ARBA00022741"/>
    </source>
</evidence>
<accession>A0ABP6RJD4</accession>
<keyword evidence="5" id="KW-0547">Nucleotide-binding</keyword>
<sequence length="286" mass="30725">MPEFIESTPRRLDGDDDVRPAEPAGRPPASLRAASLTVGYGARPVLEDLSLEVPDGRVTAVVGPNGCGKSTLLKTLARTLTPRAGEVLLDGTPLTRWKSRRIARRVAMLPQSPVVPDGVTVRGLVARGRHPYHSPLRQWVVGDDEAIADAMEATGIAEFAEAPVVELSGGQRQRAWIAMVLAQDTEHVLLDEPTSFLDLAHQVEVLRLCRAIREQGRTVVAVLHDLDQAARWADHVVVVDGGRIAAAGPPEEIITAELVAEVFGLSCQITRDPQSGTPKVIPLAEA</sequence>
<feature type="domain" description="ABC transporter" evidence="11">
    <location>
        <begin position="31"/>
        <end position="266"/>
    </location>
</feature>
<keyword evidence="9" id="KW-0472">Membrane</keyword>
<dbReference type="Gene3D" id="3.40.50.300">
    <property type="entry name" value="P-loop containing nucleotide triphosphate hydrolases"/>
    <property type="match status" value="1"/>
</dbReference>
<dbReference type="EMBL" id="BAAAYG010000005">
    <property type="protein sequence ID" value="GAA3284382.1"/>
    <property type="molecule type" value="Genomic_DNA"/>
</dbReference>
<evidence type="ECO:0000256" key="7">
    <source>
        <dbReference type="ARBA" id="ARBA00023004"/>
    </source>
</evidence>
<dbReference type="Proteomes" id="UP001501736">
    <property type="component" value="Unassembled WGS sequence"/>
</dbReference>